<evidence type="ECO:0000256" key="1">
    <source>
        <dbReference type="SAM" id="MobiDB-lite"/>
    </source>
</evidence>
<evidence type="ECO:0000313" key="2">
    <source>
        <dbReference type="EMBL" id="KAK5899071.1"/>
    </source>
</evidence>
<evidence type="ECO:0000313" key="3">
    <source>
        <dbReference type="Proteomes" id="UP001335648"/>
    </source>
</evidence>
<gene>
    <name evidence="2" type="ORF">CesoFtcFv8_008587</name>
</gene>
<name>A0AAN8C7P6_9TELE</name>
<dbReference type="EMBL" id="JAULUE010002052">
    <property type="protein sequence ID" value="KAK5899071.1"/>
    <property type="molecule type" value="Genomic_DNA"/>
</dbReference>
<proteinExistence type="predicted"/>
<reference evidence="2 3" key="1">
    <citation type="journal article" date="2023" name="Mol. Biol. Evol.">
        <title>Genomics of Secondarily Temperate Adaptation in the Only Non-Antarctic Icefish.</title>
        <authorList>
            <person name="Rivera-Colon A.G."/>
            <person name="Rayamajhi N."/>
            <person name="Minhas B.F."/>
            <person name="Madrigal G."/>
            <person name="Bilyk K.T."/>
            <person name="Yoon V."/>
            <person name="Hune M."/>
            <person name="Gregory S."/>
            <person name="Cheng C.H.C."/>
            <person name="Catchen J.M."/>
        </authorList>
    </citation>
    <scope>NUCLEOTIDE SEQUENCE [LARGE SCALE GENOMIC DNA]</scope>
    <source>
        <strain evidence="2">JC2023a</strain>
    </source>
</reference>
<organism evidence="2 3">
    <name type="scientific">Champsocephalus esox</name>
    <name type="common">pike icefish</name>
    <dbReference type="NCBI Taxonomy" id="159716"/>
    <lineage>
        <taxon>Eukaryota</taxon>
        <taxon>Metazoa</taxon>
        <taxon>Chordata</taxon>
        <taxon>Craniata</taxon>
        <taxon>Vertebrata</taxon>
        <taxon>Euteleostomi</taxon>
        <taxon>Actinopterygii</taxon>
        <taxon>Neopterygii</taxon>
        <taxon>Teleostei</taxon>
        <taxon>Neoteleostei</taxon>
        <taxon>Acanthomorphata</taxon>
        <taxon>Eupercaria</taxon>
        <taxon>Perciformes</taxon>
        <taxon>Notothenioidei</taxon>
        <taxon>Channichthyidae</taxon>
        <taxon>Champsocephalus</taxon>
    </lineage>
</organism>
<comment type="caution">
    <text evidence="2">The sequence shown here is derived from an EMBL/GenBank/DDBJ whole genome shotgun (WGS) entry which is preliminary data.</text>
</comment>
<keyword evidence="3" id="KW-1185">Reference proteome</keyword>
<dbReference type="AlphaFoldDB" id="A0AAN8C7P6"/>
<sequence>MKGRGREEERVSPTVRTPSLTAFAPASAAKTTLGFLTASARWSQDEFIRAMHNAEGRDYHIAAALGPWQRRLIGDMEGGPGEALVFPLASGEVSVHSRETWRSKGERREGVAGSE</sequence>
<dbReference type="Proteomes" id="UP001335648">
    <property type="component" value="Unassembled WGS sequence"/>
</dbReference>
<feature type="region of interest" description="Disordered" evidence="1">
    <location>
        <begin position="96"/>
        <end position="115"/>
    </location>
</feature>
<accession>A0AAN8C7P6</accession>
<protein>
    <submittedName>
        <fullName evidence="2">Uncharacterized protein</fullName>
    </submittedName>
</protein>